<organism evidence="2 3">
    <name type="scientific">Dreissena polymorpha</name>
    <name type="common">Zebra mussel</name>
    <name type="synonym">Mytilus polymorpha</name>
    <dbReference type="NCBI Taxonomy" id="45954"/>
    <lineage>
        <taxon>Eukaryota</taxon>
        <taxon>Metazoa</taxon>
        <taxon>Spiralia</taxon>
        <taxon>Lophotrochozoa</taxon>
        <taxon>Mollusca</taxon>
        <taxon>Bivalvia</taxon>
        <taxon>Autobranchia</taxon>
        <taxon>Heteroconchia</taxon>
        <taxon>Euheterodonta</taxon>
        <taxon>Imparidentia</taxon>
        <taxon>Neoheterodontei</taxon>
        <taxon>Myida</taxon>
        <taxon>Dreissenoidea</taxon>
        <taxon>Dreissenidae</taxon>
        <taxon>Dreissena</taxon>
    </lineage>
</organism>
<gene>
    <name evidence="2" type="ORF">DPMN_130159</name>
</gene>
<dbReference type="PROSITE" id="PS50297">
    <property type="entry name" value="ANK_REP_REGION"/>
    <property type="match status" value="1"/>
</dbReference>
<dbReference type="SUPFAM" id="SSF48403">
    <property type="entry name" value="Ankyrin repeat"/>
    <property type="match status" value="1"/>
</dbReference>
<dbReference type="Proteomes" id="UP000828390">
    <property type="component" value="Unassembled WGS sequence"/>
</dbReference>
<keyword evidence="3" id="KW-1185">Reference proteome</keyword>
<reference evidence="2" key="1">
    <citation type="journal article" date="2019" name="bioRxiv">
        <title>The Genome of the Zebra Mussel, Dreissena polymorpha: A Resource for Invasive Species Research.</title>
        <authorList>
            <person name="McCartney M.A."/>
            <person name="Auch B."/>
            <person name="Kono T."/>
            <person name="Mallez S."/>
            <person name="Zhang Y."/>
            <person name="Obille A."/>
            <person name="Becker A."/>
            <person name="Abrahante J.E."/>
            <person name="Garbe J."/>
            <person name="Badalamenti J.P."/>
            <person name="Herman A."/>
            <person name="Mangelson H."/>
            <person name="Liachko I."/>
            <person name="Sullivan S."/>
            <person name="Sone E.D."/>
            <person name="Koren S."/>
            <person name="Silverstein K.A.T."/>
            <person name="Beckman K.B."/>
            <person name="Gohl D.M."/>
        </authorList>
    </citation>
    <scope>NUCLEOTIDE SEQUENCE</scope>
    <source>
        <strain evidence="2">Duluth1</strain>
        <tissue evidence="2">Whole animal</tissue>
    </source>
</reference>
<comment type="caution">
    <text evidence="2">The sequence shown here is derived from an EMBL/GenBank/DDBJ whole genome shotgun (WGS) entry which is preliminary data.</text>
</comment>
<keyword evidence="1" id="KW-0040">ANK repeat</keyword>
<evidence type="ECO:0000256" key="1">
    <source>
        <dbReference type="PROSITE-ProRule" id="PRU00023"/>
    </source>
</evidence>
<reference evidence="2" key="2">
    <citation type="submission" date="2020-11" db="EMBL/GenBank/DDBJ databases">
        <authorList>
            <person name="McCartney M.A."/>
            <person name="Auch B."/>
            <person name="Kono T."/>
            <person name="Mallez S."/>
            <person name="Becker A."/>
            <person name="Gohl D.M."/>
            <person name="Silverstein K.A.T."/>
            <person name="Koren S."/>
            <person name="Bechman K.B."/>
            <person name="Herman A."/>
            <person name="Abrahante J.E."/>
            <person name="Garbe J."/>
        </authorList>
    </citation>
    <scope>NUCLEOTIDE SEQUENCE</scope>
    <source>
        <strain evidence="2">Duluth1</strain>
        <tissue evidence="2">Whole animal</tissue>
    </source>
</reference>
<feature type="repeat" description="ANK" evidence="1">
    <location>
        <begin position="35"/>
        <end position="67"/>
    </location>
</feature>
<dbReference type="EMBL" id="JAIWYP010000005">
    <property type="protein sequence ID" value="KAH3828207.1"/>
    <property type="molecule type" value="Genomic_DNA"/>
</dbReference>
<dbReference type="Gene3D" id="1.25.40.20">
    <property type="entry name" value="Ankyrin repeat-containing domain"/>
    <property type="match status" value="1"/>
</dbReference>
<dbReference type="PROSITE" id="PS50088">
    <property type="entry name" value="ANK_REPEAT"/>
    <property type="match status" value="1"/>
</dbReference>
<accession>A0A9D4H4N4</accession>
<dbReference type="AlphaFoldDB" id="A0A9D4H4N4"/>
<dbReference type="Pfam" id="PF00023">
    <property type="entry name" value="Ank"/>
    <property type="match status" value="1"/>
</dbReference>
<sequence>MLGVDIFYLVIKSENRRGIGSFEFNYTRIPFCVQSDQIALHNAVRLGNATCVYLLLKHGASVNLQNKVGT</sequence>
<dbReference type="InterPro" id="IPR002110">
    <property type="entry name" value="Ankyrin_rpt"/>
</dbReference>
<name>A0A9D4H4N4_DREPO</name>
<protein>
    <submittedName>
        <fullName evidence="2">Uncharacterized protein</fullName>
    </submittedName>
</protein>
<dbReference type="InterPro" id="IPR036770">
    <property type="entry name" value="Ankyrin_rpt-contain_sf"/>
</dbReference>
<proteinExistence type="predicted"/>
<evidence type="ECO:0000313" key="3">
    <source>
        <dbReference type="Proteomes" id="UP000828390"/>
    </source>
</evidence>
<evidence type="ECO:0000313" key="2">
    <source>
        <dbReference type="EMBL" id="KAH3828207.1"/>
    </source>
</evidence>